<dbReference type="Proteomes" id="UP000199225">
    <property type="component" value="Unassembled WGS sequence"/>
</dbReference>
<protein>
    <submittedName>
        <fullName evidence="1">Uncharacterized protein</fullName>
    </submittedName>
</protein>
<keyword evidence="2" id="KW-1185">Reference proteome</keyword>
<proteinExistence type="predicted"/>
<dbReference type="EMBL" id="FNEV01000002">
    <property type="protein sequence ID" value="SDJ08719.1"/>
    <property type="molecule type" value="Genomic_DNA"/>
</dbReference>
<reference evidence="2" key="1">
    <citation type="submission" date="2016-10" db="EMBL/GenBank/DDBJ databases">
        <authorList>
            <person name="Varghese N."/>
            <person name="Submissions S."/>
        </authorList>
    </citation>
    <scope>NUCLEOTIDE SEQUENCE [LARGE SCALE GENOMIC DNA]</scope>
    <source>
        <strain evidence="2">DSM 4771</strain>
    </source>
</reference>
<dbReference type="AlphaFoldDB" id="A0A1G8QVD8"/>
<evidence type="ECO:0000313" key="1">
    <source>
        <dbReference type="EMBL" id="SDJ08719.1"/>
    </source>
</evidence>
<dbReference type="OrthoDB" id="1550925at2"/>
<dbReference type="RefSeq" id="WP_093192056.1">
    <property type="nucleotide sequence ID" value="NZ_FNEV01000002.1"/>
</dbReference>
<name>A0A1G8QVD8_9BACI</name>
<gene>
    <name evidence="1" type="ORF">SAMN04490247_0655</name>
</gene>
<organism evidence="1 2">
    <name type="scientific">Salimicrobium halophilum</name>
    <dbReference type="NCBI Taxonomy" id="86666"/>
    <lineage>
        <taxon>Bacteria</taxon>
        <taxon>Bacillati</taxon>
        <taxon>Bacillota</taxon>
        <taxon>Bacilli</taxon>
        <taxon>Bacillales</taxon>
        <taxon>Bacillaceae</taxon>
        <taxon>Salimicrobium</taxon>
    </lineage>
</organism>
<sequence length="182" mass="21294">MNIENHVHSFFHEVGKGRIEIYNEFSLQHELGIYLRERVSPSFKVQFERNIRFFYPGVSCVKSEMDIVIYSPEERYSIELKYPNNGQYPETMFQFVKDIKFMEEVKNLGFTETFAVAFTEDRLFYDGKKVDGIYGFFRNGNIVHGAIQKPTGQSKEVHTIDGHYGVEWLSLGDVGKYYLLSI</sequence>
<accession>A0A1G8QVD8</accession>
<evidence type="ECO:0000313" key="2">
    <source>
        <dbReference type="Proteomes" id="UP000199225"/>
    </source>
</evidence>
<dbReference type="STRING" id="86666.SAMN04490247_0655"/>